<keyword evidence="11" id="KW-1185">Reference proteome</keyword>
<dbReference type="GO" id="GO:0005737">
    <property type="term" value="C:cytoplasm"/>
    <property type="evidence" value="ECO:0007669"/>
    <property type="project" value="TreeGrafter"/>
</dbReference>
<evidence type="ECO:0000313" key="10">
    <source>
        <dbReference type="EMBL" id="CAG7732290.1"/>
    </source>
</evidence>
<dbReference type="GO" id="GO:0005634">
    <property type="term" value="C:nucleus"/>
    <property type="evidence" value="ECO:0007669"/>
    <property type="project" value="TreeGrafter"/>
</dbReference>
<feature type="binding site" evidence="7">
    <location>
        <position position="240"/>
    </location>
    <ligand>
        <name>S-adenosyl-L-methionine</name>
        <dbReference type="ChEBI" id="CHEBI:59789"/>
    </ligand>
</feature>
<evidence type="ECO:0000256" key="6">
    <source>
        <dbReference type="ARBA" id="ARBA00049477"/>
    </source>
</evidence>
<dbReference type="Pfam" id="PF01728">
    <property type="entry name" value="FtsJ"/>
    <property type="match status" value="1"/>
</dbReference>
<evidence type="ECO:0000256" key="4">
    <source>
        <dbReference type="ARBA" id="ARBA00022679"/>
    </source>
</evidence>
<comment type="caution">
    <text evidence="10">The sequence shown here is derived from an EMBL/GenBank/DDBJ whole genome shotgun (WGS) entry which is preliminary data.</text>
</comment>
<keyword evidence="5 7" id="KW-0949">S-adenosyl-L-methionine</keyword>
<feature type="binding site" evidence="7">
    <location>
        <position position="152"/>
    </location>
    <ligand>
        <name>S-adenosyl-L-methionine</name>
        <dbReference type="ChEBI" id="CHEBI:59789"/>
    </ligand>
</feature>
<comment type="catalytic activity">
    <reaction evidence="6">
        <text>a 5'-end (N(7)-methyl 5'-triphosphoguanosine)-(2'-O-methyl-ribonucleoside)-(ribonucleotide) in mRNA + S-adenosyl-L-methionine = a 5'-end (N(7)-methyl 5'-triphosphoguanosine)-(2'-O-methyl-ribonucleoside)-(2'-O-methyl-ribonucleotide) in mRNA + S-adenosyl-L-homocysteine + H(+)</text>
        <dbReference type="Rhea" id="RHEA:67024"/>
        <dbReference type="Rhea" id="RHEA-COMP:17169"/>
        <dbReference type="Rhea" id="RHEA-COMP:17170"/>
        <dbReference type="ChEBI" id="CHEBI:15378"/>
        <dbReference type="ChEBI" id="CHEBI:57856"/>
        <dbReference type="ChEBI" id="CHEBI:59789"/>
        <dbReference type="ChEBI" id="CHEBI:167612"/>
        <dbReference type="ChEBI" id="CHEBI:167614"/>
        <dbReference type="EC" id="2.1.1.296"/>
    </reaction>
</comment>
<reference evidence="10" key="1">
    <citation type="submission" date="2021-06" db="EMBL/GenBank/DDBJ databases">
        <authorList>
            <person name="Hodson N. C."/>
            <person name="Mongue J. A."/>
            <person name="Jaron S. K."/>
        </authorList>
    </citation>
    <scope>NUCLEOTIDE SEQUENCE</scope>
</reference>
<keyword evidence="8" id="KW-1133">Transmembrane helix</keyword>
<evidence type="ECO:0000256" key="5">
    <source>
        <dbReference type="ARBA" id="ARBA00022691"/>
    </source>
</evidence>
<sequence length="296" mass="33745">MEMDSSPACLKLPSVAGEETKDSIPVSVASKVRVIKCKEEKFVLPPTHSYFTAPMWMPHQMQILKDDLTMVKSSLNGFRVDEWHLHTRNMNPLSSVIKNIRESVTHEFCTVAWCKLFEILSCHQAIPKSVEEAGHQLNEIELGSVHLCEAPGAFVAALNHYLKTRYESVRWDWLATTLSPYYEGNDRSQTLIQDQIILSTLSNWVFLEDDTGNIMNSKNILNLRNDTSKRLKHVHLVTADGSVDCANAPEDQEIITSDLHYCEIMAALAILDQGWIAYCLVIMNCLFFKIMWGRWK</sequence>
<dbReference type="PANTHER" id="PTHR16121">
    <property type="entry name" value="CAP-SPECIFIC MRNA (NUCLEOSIDE-2'-O-)-METHYLTRANSFERASE 1-RELATED"/>
    <property type="match status" value="1"/>
</dbReference>
<dbReference type="Proteomes" id="UP000708208">
    <property type="component" value="Unassembled WGS sequence"/>
</dbReference>
<dbReference type="EMBL" id="CAJVCH010228136">
    <property type="protein sequence ID" value="CAG7732290.1"/>
    <property type="molecule type" value="Genomic_DNA"/>
</dbReference>
<feature type="domain" description="Adrift-type SAM-dependent 2'-O-MTase" evidence="9">
    <location>
        <begin position="107"/>
        <end position="274"/>
    </location>
</feature>
<dbReference type="OrthoDB" id="429597at2759"/>
<keyword evidence="3 7" id="KW-0489">Methyltransferase</keyword>
<dbReference type="InterPro" id="IPR025807">
    <property type="entry name" value="Adrift-typ_MeTrfase"/>
</dbReference>
<evidence type="ECO:0000313" key="11">
    <source>
        <dbReference type="Proteomes" id="UP000708208"/>
    </source>
</evidence>
<dbReference type="GO" id="GO:0120550">
    <property type="term" value="F:methyltransferase cap2 activity"/>
    <property type="evidence" value="ECO:0007669"/>
    <property type="project" value="UniProtKB-EC"/>
</dbReference>
<dbReference type="GO" id="GO:0006370">
    <property type="term" value="P:7-methylguanosine mRNA capping"/>
    <property type="evidence" value="ECO:0007669"/>
    <property type="project" value="TreeGrafter"/>
</dbReference>
<evidence type="ECO:0000256" key="3">
    <source>
        <dbReference type="ARBA" id="ARBA00022603"/>
    </source>
</evidence>
<gene>
    <name evidence="10" type="ORF">AFUS01_LOCUS20812</name>
</gene>
<protein>
    <recommendedName>
        <fullName evidence="2">Cap-specific mRNA (nucleoside-2'-O-)-methyltransferase 2</fullName>
        <ecNumber evidence="1">2.1.1.296</ecNumber>
    </recommendedName>
</protein>
<dbReference type="AlphaFoldDB" id="A0A8J2P589"/>
<dbReference type="PROSITE" id="PS51614">
    <property type="entry name" value="SAM_MT_ADRIFT"/>
    <property type="match status" value="1"/>
</dbReference>
<keyword evidence="4 7" id="KW-0808">Transferase</keyword>
<evidence type="ECO:0000256" key="8">
    <source>
        <dbReference type="SAM" id="Phobius"/>
    </source>
</evidence>
<proteinExistence type="predicted"/>
<evidence type="ECO:0000256" key="1">
    <source>
        <dbReference type="ARBA" id="ARBA00012770"/>
    </source>
</evidence>
<dbReference type="PANTHER" id="PTHR16121:SF2">
    <property type="entry name" value="CAP-SPECIFIC MRNA (NUCLEOSIDE-2'-O-)-METHYLTRANSFERASE 2"/>
    <property type="match status" value="1"/>
</dbReference>
<feature type="binding site" evidence="7">
    <location>
        <position position="171"/>
    </location>
    <ligand>
        <name>S-adenosyl-L-methionine</name>
        <dbReference type="ChEBI" id="CHEBI:59789"/>
    </ligand>
</feature>
<dbReference type="InterPro" id="IPR050851">
    <property type="entry name" value="mRNA_Cap_2O-Ribose_MeTrfase"/>
</dbReference>
<keyword evidence="8" id="KW-0812">Transmembrane</keyword>
<name>A0A8J2P589_9HEXA</name>
<keyword evidence="8" id="KW-0472">Membrane</keyword>
<feature type="transmembrane region" description="Helical" evidence="8">
    <location>
        <begin position="275"/>
        <end position="292"/>
    </location>
</feature>
<dbReference type="GO" id="GO:0004483">
    <property type="term" value="F:methyltransferase cap1 activity"/>
    <property type="evidence" value="ECO:0007669"/>
    <property type="project" value="TreeGrafter"/>
</dbReference>
<evidence type="ECO:0000256" key="7">
    <source>
        <dbReference type="PROSITE-ProRule" id="PRU00946"/>
    </source>
</evidence>
<evidence type="ECO:0000259" key="9">
    <source>
        <dbReference type="PROSITE" id="PS51614"/>
    </source>
</evidence>
<dbReference type="EC" id="2.1.1.296" evidence="1"/>
<dbReference type="InterPro" id="IPR002877">
    <property type="entry name" value="RNA_MeTrfase_FtsJ_dom"/>
</dbReference>
<accession>A0A8J2P589</accession>
<dbReference type="GO" id="GO:0032259">
    <property type="term" value="P:methylation"/>
    <property type="evidence" value="ECO:0007669"/>
    <property type="project" value="UniProtKB-KW"/>
</dbReference>
<comment type="caution">
    <text evidence="7">Lacks conserved residue(s) required for the propagation of feature annotation.</text>
</comment>
<organism evidence="10 11">
    <name type="scientific">Allacma fusca</name>
    <dbReference type="NCBI Taxonomy" id="39272"/>
    <lineage>
        <taxon>Eukaryota</taxon>
        <taxon>Metazoa</taxon>
        <taxon>Ecdysozoa</taxon>
        <taxon>Arthropoda</taxon>
        <taxon>Hexapoda</taxon>
        <taxon>Collembola</taxon>
        <taxon>Symphypleona</taxon>
        <taxon>Sminthuridae</taxon>
        <taxon>Allacma</taxon>
    </lineage>
</organism>
<evidence type="ECO:0000256" key="2">
    <source>
        <dbReference type="ARBA" id="ARBA00021134"/>
    </source>
</evidence>